<feature type="domain" description="HPt" evidence="16">
    <location>
        <begin position="7"/>
        <end position="115"/>
    </location>
</feature>
<dbReference type="InterPro" id="IPR036890">
    <property type="entry name" value="HATPase_C_sf"/>
</dbReference>
<evidence type="ECO:0000256" key="2">
    <source>
        <dbReference type="ARBA" id="ARBA00012438"/>
    </source>
</evidence>
<feature type="compositionally biased region" description="Pro residues" evidence="13">
    <location>
        <begin position="259"/>
        <end position="273"/>
    </location>
</feature>
<dbReference type="SMART" id="SM00387">
    <property type="entry name" value="HATPase_c"/>
    <property type="match status" value="1"/>
</dbReference>
<accession>A0ABT2NEP0</accession>
<keyword evidence="4" id="KW-0145">Chemotaxis</keyword>
<dbReference type="SMART" id="SM00260">
    <property type="entry name" value="CheW"/>
    <property type="match status" value="1"/>
</dbReference>
<dbReference type="InterPro" id="IPR008207">
    <property type="entry name" value="Sig_transdc_His_kin_Hpt_dom"/>
</dbReference>
<keyword evidence="10" id="KW-0902">Two-component regulatory system</keyword>
<dbReference type="CDD" id="cd00088">
    <property type="entry name" value="HPT"/>
    <property type="match status" value="1"/>
</dbReference>
<dbReference type="InterPro" id="IPR002545">
    <property type="entry name" value="CheW-lke_dom"/>
</dbReference>
<sequence>MSTHPDPTNFFADFLEDYFAECEDHLTVVRRELLAIEPFVGKQKIERSILNELFRSFHSLKGLSGMVGVKDAEELAHEMESYLRVLRDQEVMLSPQGFDALLGGTKGLEQTIASHRNKTASPDIKPAIASLRAVIPQTEPEPSVVEESRTPKLQLKAEEITHLERAVLAPGAIAWHFIFVPTPQLSNNGINVNKIRDRLQSLGELIYAAPRMTREGKIEFDFLIVSSMNVSAFRGWENDGLAWSPYLDSSSPETEQTPPGLPQSPEPAPPDSTPTPSVEPRAASEPEPAKSGEINPKTEREETPTPVLALTPTAPLMGQSSNVVRVDLPKLDELMRMMGDLVITRARLEDSLTRMKEKIPLADLRPLIEINQILERQLRDLREGVMRVRLVPIGEIFARMQFVVRDLVRETQKQVRVEFSGQETEIDKFVVERMMDPLLHLVRNAVSHGLETIEERQKADKPIEGKIALRARTCGEMVVIEIEDDGIGIDQPKVMERAYSRGLLPNCESRNLLHQGYDPTTILEILCTPGFSTRDVADLASGRGVGMAIVKNTIQELGGTLTFESSIGQGTRFIIELPLTLAIADAFLVSVCRETYAIPQSSVREAIALSSSAVTVFEQTEMIPYRGRVIPLLRLESLFDLTPLELTPSDSRNRQQSPLSPRANSSPPVATESPGNPAVLTRQPSRFSGKDPSKTHSSLRIVIVGSGPSTVGIAVDRIIGQQEIVVRPLNDPFVQVLGISGATEIGDGRVILILDAPALVRTSNPK</sequence>
<dbReference type="PROSITE" id="PS50109">
    <property type="entry name" value="HIS_KIN"/>
    <property type="match status" value="1"/>
</dbReference>
<evidence type="ECO:0000256" key="4">
    <source>
        <dbReference type="ARBA" id="ARBA00022500"/>
    </source>
</evidence>
<dbReference type="Pfam" id="PF01627">
    <property type="entry name" value="Hpt"/>
    <property type="match status" value="1"/>
</dbReference>
<feature type="compositionally biased region" description="Polar residues" evidence="13">
    <location>
        <begin position="247"/>
        <end position="257"/>
    </location>
</feature>
<feature type="modified residue" description="Phosphohistidine" evidence="12">
    <location>
        <position position="58"/>
    </location>
</feature>
<comment type="function">
    <text evidence="11">Involved in the transmission of sensory signals from the chemoreceptors to the flagellar motors. CheA is autophosphorylated; it can transfer its phosphate group to either CheB or CheY.</text>
</comment>
<keyword evidence="8" id="KW-0418">Kinase</keyword>
<evidence type="ECO:0000256" key="8">
    <source>
        <dbReference type="ARBA" id="ARBA00022777"/>
    </source>
</evidence>
<evidence type="ECO:0000256" key="3">
    <source>
        <dbReference type="ARBA" id="ARBA00021495"/>
    </source>
</evidence>
<dbReference type="PANTHER" id="PTHR43395">
    <property type="entry name" value="SENSOR HISTIDINE KINASE CHEA"/>
    <property type="match status" value="1"/>
</dbReference>
<name>A0ABT2NEP0_9CYAN</name>
<evidence type="ECO:0000256" key="6">
    <source>
        <dbReference type="ARBA" id="ARBA00022679"/>
    </source>
</evidence>
<keyword evidence="7" id="KW-0547">Nucleotide-binding</keyword>
<dbReference type="SUPFAM" id="SSF47226">
    <property type="entry name" value="Histidine-containing phosphotransfer domain, HPT domain"/>
    <property type="match status" value="1"/>
</dbReference>
<dbReference type="EMBL" id="JAMXFA010000055">
    <property type="protein sequence ID" value="MCT7981173.1"/>
    <property type="molecule type" value="Genomic_DNA"/>
</dbReference>
<dbReference type="InterPro" id="IPR037006">
    <property type="entry name" value="CheA-like_homodim_sf"/>
</dbReference>
<dbReference type="InterPro" id="IPR036061">
    <property type="entry name" value="CheW-like_dom_sf"/>
</dbReference>
<feature type="region of interest" description="Disordered" evidence="13">
    <location>
        <begin position="646"/>
        <end position="694"/>
    </location>
</feature>
<dbReference type="InterPro" id="IPR004358">
    <property type="entry name" value="Sig_transdc_His_kin-like_C"/>
</dbReference>
<evidence type="ECO:0000259" key="16">
    <source>
        <dbReference type="PROSITE" id="PS50894"/>
    </source>
</evidence>
<feature type="compositionally biased region" description="Low complexity" evidence="13">
    <location>
        <begin position="304"/>
        <end position="314"/>
    </location>
</feature>
<dbReference type="InterPro" id="IPR036097">
    <property type="entry name" value="HisK_dim/P_sf"/>
</dbReference>
<evidence type="ECO:0000313" key="18">
    <source>
        <dbReference type="Proteomes" id="UP001525961"/>
    </source>
</evidence>
<dbReference type="InterPro" id="IPR036641">
    <property type="entry name" value="HPT_dom_sf"/>
</dbReference>
<dbReference type="Gene3D" id="2.30.30.40">
    <property type="entry name" value="SH3 Domains"/>
    <property type="match status" value="1"/>
</dbReference>
<feature type="domain" description="CheW-like" evidence="15">
    <location>
        <begin position="583"/>
        <end position="765"/>
    </location>
</feature>
<dbReference type="SMART" id="SM01231">
    <property type="entry name" value="H-kinase_dim"/>
    <property type="match status" value="1"/>
</dbReference>
<keyword evidence="5 12" id="KW-0597">Phosphoprotein</keyword>
<evidence type="ECO:0000256" key="5">
    <source>
        <dbReference type="ARBA" id="ARBA00022553"/>
    </source>
</evidence>
<evidence type="ECO:0000256" key="9">
    <source>
        <dbReference type="ARBA" id="ARBA00022840"/>
    </source>
</evidence>
<dbReference type="PROSITE" id="PS50851">
    <property type="entry name" value="CHEW"/>
    <property type="match status" value="1"/>
</dbReference>
<dbReference type="Proteomes" id="UP001525961">
    <property type="component" value="Unassembled WGS sequence"/>
</dbReference>
<dbReference type="InterPro" id="IPR004105">
    <property type="entry name" value="CheA-like_dim"/>
</dbReference>
<dbReference type="Gene3D" id="1.20.120.160">
    <property type="entry name" value="HPT domain"/>
    <property type="match status" value="1"/>
</dbReference>
<dbReference type="PRINTS" id="PR00344">
    <property type="entry name" value="BCTRLSENSOR"/>
</dbReference>
<dbReference type="Pfam" id="PF01584">
    <property type="entry name" value="CheW"/>
    <property type="match status" value="2"/>
</dbReference>
<keyword evidence="18" id="KW-1185">Reference proteome</keyword>
<keyword evidence="6" id="KW-0808">Transferase</keyword>
<dbReference type="SUPFAM" id="SSF55874">
    <property type="entry name" value="ATPase domain of HSP90 chaperone/DNA topoisomerase II/histidine kinase"/>
    <property type="match status" value="1"/>
</dbReference>
<evidence type="ECO:0000256" key="1">
    <source>
        <dbReference type="ARBA" id="ARBA00000085"/>
    </source>
</evidence>
<feature type="compositionally biased region" description="Basic and acidic residues" evidence="13">
    <location>
        <begin position="282"/>
        <end position="303"/>
    </location>
</feature>
<comment type="catalytic activity">
    <reaction evidence="1">
        <text>ATP + protein L-histidine = ADP + protein N-phospho-L-histidine.</text>
        <dbReference type="EC" id="2.7.13.3"/>
    </reaction>
</comment>
<dbReference type="Pfam" id="PF02518">
    <property type="entry name" value="HATPase_c"/>
    <property type="match status" value="1"/>
</dbReference>
<feature type="domain" description="Histidine kinase" evidence="14">
    <location>
        <begin position="298"/>
        <end position="581"/>
    </location>
</feature>
<dbReference type="PANTHER" id="PTHR43395:SF10">
    <property type="entry name" value="CHEMOTAXIS PROTEIN CHEA"/>
    <property type="match status" value="1"/>
</dbReference>
<evidence type="ECO:0000256" key="11">
    <source>
        <dbReference type="ARBA" id="ARBA00035100"/>
    </source>
</evidence>
<keyword evidence="9" id="KW-0067">ATP-binding</keyword>
<evidence type="ECO:0000256" key="10">
    <source>
        <dbReference type="ARBA" id="ARBA00023012"/>
    </source>
</evidence>
<dbReference type="SUPFAM" id="SSF50341">
    <property type="entry name" value="CheW-like"/>
    <property type="match status" value="2"/>
</dbReference>
<dbReference type="EC" id="2.7.13.3" evidence="2"/>
<dbReference type="InterPro" id="IPR005467">
    <property type="entry name" value="His_kinase_dom"/>
</dbReference>
<evidence type="ECO:0000256" key="13">
    <source>
        <dbReference type="SAM" id="MobiDB-lite"/>
    </source>
</evidence>
<dbReference type="SMART" id="SM00073">
    <property type="entry name" value="HPT"/>
    <property type="match status" value="1"/>
</dbReference>
<dbReference type="Gene3D" id="3.30.565.10">
    <property type="entry name" value="Histidine kinase-like ATPase, C-terminal domain"/>
    <property type="match status" value="1"/>
</dbReference>
<reference evidence="17 18" key="1">
    <citation type="journal article" date="2022" name="Front. Microbiol.">
        <title>High genomic differentiation and limited gene flow indicate recent cryptic speciation within the genus Laspinema (cyanobacteria).</title>
        <authorList>
            <person name="Stanojkovic A."/>
            <person name="Skoupy S."/>
            <person name="Skaloud P."/>
            <person name="Dvorak P."/>
        </authorList>
    </citation>
    <scope>NUCLEOTIDE SEQUENCE [LARGE SCALE GENOMIC DNA]</scope>
    <source>
        <strain evidence="17 18">D3b</strain>
    </source>
</reference>
<protein>
    <recommendedName>
        <fullName evidence="3">Chemotaxis protein CheA</fullName>
        <ecNumber evidence="2">2.7.13.3</ecNumber>
    </recommendedName>
</protein>
<dbReference type="InterPro" id="IPR003594">
    <property type="entry name" value="HATPase_dom"/>
</dbReference>
<feature type="compositionally biased region" description="Polar residues" evidence="13">
    <location>
        <begin position="648"/>
        <end position="668"/>
    </location>
</feature>
<dbReference type="InterPro" id="IPR051315">
    <property type="entry name" value="Bact_Chemotaxis_CheA"/>
</dbReference>
<evidence type="ECO:0000313" key="17">
    <source>
        <dbReference type="EMBL" id="MCT7981173.1"/>
    </source>
</evidence>
<comment type="caution">
    <text evidence="17">The sequence shown here is derived from an EMBL/GenBank/DDBJ whole genome shotgun (WGS) entry which is preliminary data.</text>
</comment>
<feature type="region of interest" description="Disordered" evidence="13">
    <location>
        <begin position="246"/>
        <end position="314"/>
    </location>
</feature>
<proteinExistence type="predicted"/>
<dbReference type="Pfam" id="PF02895">
    <property type="entry name" value="H-kinase_dim"/>
    <property type="match status" value="1"/>
</dbReference>
<evidence type="ECO:0000259" key="14">
    <source>
        <dbReference type="PROSITE" id="PS50109"/>
    </source>
</evidence>
<dbReference type="PROSITE" id="PS50894">
    <property type="entry name" value="HPT"/>
    <property type="match status" value="1"/>
</dbReference>
<evidence type="ECO:0000256" key="12">
    <source>
        <dbReference type="PROSITE-ProRule" id="PRU00110"/>
    </source>
</evidence>
<dbReference type="SUPFAM" id="SSF47384">
    <property type="entry name" value="Homodimeric domain of signal transducing histidine kinase"/>
    <property type="match status" value="1"/>
</dbReference>
<organism evidence="17 18">
    <name type="scientific">Laspinema olomoucense D3b</name>
    <dbReference type="NCBI Taxonomy" id="2953688"/>
    <lineage>
        <taxon>Bacteria</taxon>
        <taxon>Bacillati</taxon>
        <taxon>Cyanobacteriota</taxon>
        <taxon>Cyanophyceae</taxon>
        <taxon>Oscillatoriophycideae</taxon>
        <taxon>Oscillatoriales</taxon>
        <taxon>Laspinemataceae</taxon>
        <taxon>Laspinema</taxon>
        <taxon>Laspinema olomoucense</taxon>
    </lineage>
</organism>
<evidence type="ECO:0000259" key="15">
    <source>
        <dbReference type="PROSITE" id="PS50851"/>
    </source>
</evidence>
<evidence type="ECO:0000256" key="7">
    <source>
        <dbReference type="ARBA" id="ARBA00022741"/>
    </source>
</evidence>
<dbReference type="RefSeq" id="WP_261237373.1">
    <property type="nucleotide sequence ID" value="NZ_JAMXFA010000055.1"/>
</dbReference>
<gene>
    <name evidence="17" type="ORF">NG792_25930</name>
</gene>
<dbReference type="Gene3D" id="1.10.287.560">
    <property type="entry name" value="Histidine kinase CheA-like, homodimeric domain"/>
    <property type="match status" value="1"/>
</dbReference>